<evidence type="ECO:0000259" key="2">
    <source>
        <dbReference type="Pfam" id="PF04892"/>
    </source>
</evidence>
<evidence type="ECO:0000256" key="1">
    <source>
        <dbReference type="SAM" id="Phobius"/>
    </source>
</evidence>
<feature type="domain" description="VanZ-like" evidence="2">
    <location>
        <begin position="12"/>
        <end position="136"/>
    </location>
</feature>
<keyword evidence="4" id="KW-1185">Reference proteome</keyword>
<comment type="caution">
    <text evidence="3">The sequence shown here is derived from an EMBL/GenBank/DDBJ whole genome shotgun (WGS) entry which is preliminary data.</text>
</comment>
<dbReference type="RefSeq" id="WP_204202751.1">
    <property type="nucleotide sequence ID" value="NZ_JAFELM010000021.1"/>
</dbReference>
<organism evidence="3 4">
    <name type="scientific">Bacillus suaedaesalsae</name>
    <dbReference type="NCBI Taxonomy" id="2810349"/>
    <lineage>
        <taxon>Bacteria</taxon>
        <taxon>Bacillati</taxon>
        <taxon>Bacillota</taxon>
        <taxon>Bacilli</taxon>
        <taxon>Bacillales</taxon>
        <taxon>Bacillaceae</taxon>
        <taxon>Bacillus</taxon>
    </lineage>
</organism>
<reference evidence="3 4" key="1">
    <citation type="submission" date="2021-02" db="EMBL/GenBank/DDBJ databases">
        <title>Bacillus sp. RD4P76, an endophyte from a halophyte.</title>
        <authorList>
            <person name="Sun J.-Q."/>
        </authorList>
    </citation>
    <scope>NUCLEOTIDE SEQUENCE [LARGE SCALE GENOMIC DNA]</scope>
    <source>
        <strain evidence="3 4">RD4P76</strain>
    </source>
</reference>
<dbReference type="EMBL" id="JAFELM010000021">
    <property type="protein sequence ID" value="MBM6617378.1"/>
    <property type="molecule type" value="Genomic_DNA"/>
</dbReference>
<dbReference type="InterPro" id="IPR053150">
    <property type="entry name" value="Teicoplanin_resist-assoc"/>
</dbReference>
<proteinExistence type="predicted"/>
<sequence>MKYNKLAVWVMFVCYLGLLFYLLFFSAYRNNVKGIIAYNVIPFDSIKNYINHYDGFRISRLTDNFFGNIAAFLPFGFLIPLLFERNNIYLIFLYSFLFSFIIEITQISFRVGAFDVDDMFLNTIGGLIGYVLVKVFLFSRHMKLN</sequence>
<protein>
    <submittedName>
        <fullName evidence="3">VanZ family protein</fullName>
    </submittedName>
</protein>
<accession>A0ABS2DFX3</accession>
<dbReference type="PANTHER" id="PTHR36834">
    <property type="entry name" value="MEMBRANE PROTEIN-RELATED"/>
    <property type="match status" value="1"/>
</dbReference>
<feature type="transmembrane region" description="Helical" evidence="1">
    <location>
        <begin position="65"/>
        <end position="83"/>
    </location>
</feature>
<dbReference type="PANTHER" id="PTHR36834:SF1">
    <property type="entry name" value="INTEGRAL MEMBRANE PROTEIN"/>
    <property type="match status" value="1"/>
</dbReference>
<feature type="transmembrane region" description="Helical" evidence="1">
    <location>
        <begin position="89"/>
        <end position="107"/>
    </location>
</feature>
<feature type="transmembrane region" description="Helical" evidence="1">
    <location>
        <begin position="6"/>
        <end position="28"/>
    </location>
</feature>
<dbReference type="Proteomes" id="UP001518925">
    <property type="component" value="Unassembled WGS sequence"/>
</dbReference>
<name>A0ABS2DFX3_9BACI</name>
<feature type="transmembrane region" description="Helical" evidence="1">
    <location>
        <begin position="119"/>
        <end position="139"/>
    </location>
</feature>
<keyword evidence="1" id="KW-0472">Membrane</keyword>
<evidence type="ECO:0000313" key="3">
    <source>
        <dbReference type="EMBL" id="MBM6617378.1"/>
    </source>
</evidence>
<dbReference type="Pfam" id="PF04892">
    <property type="entry name" value="VanZ"/>
    <property type="match status" value="1"/>
</dbReference>
<gene>
    <name evidence="3" type="ORF">JR050_06770</name>
</gene>
<keyword evidence="1" id="KW-1133">Transmembrane helix</keyword>
<evidence type="ECO:0000313" key="4">
    <source>
        <dbReference type="Proteomes" id="UP001518925"/>
    </source>
</evidence>
<keyword evidence="1" id="KW-0812">Transmembrane</keyword>
<dbReference type="InterPro" id="IPR006976">
    <property type="entry name" value="VanZ-like"/>
</dbReference>